<dbReference type="InterPro" id="IPR003481">
    <property type="entry name" value="FliD_N"/>
</dbReference>
<dbReference type="Proteomes" id="UP001331691">
    <property type="component" value="Unassembled WGS sequence"/>
</dbReference>
<name>A0AB35XA38_9ENTR</name>
<keyword evidence="10" id="KW-0282">Flagellum</keyword>
<comment type="subcellular location">
    <subcellularLocation>
        <location evidence="7">Secreted</location>
    </subcellularLocation>
    <subcellularLocation>
        <location evidence="7">Bacterial flagellum</location>
    </subcellularLocation>
</comment>
<dbReference type="PANTHER" id="PTHR30288">
    <property type="entry name" value="FLAGELLAR CAP/ASSEMBLY PROTEIN FLID"/>
    <property type="match status" value="1"/>
</dbReference>
<proteinExistence type="inferred from homology"/>
<evidence type="ECO:0000256" key="6">
    <source>
        <dbReference type="ARBA" id="ARBA00025175"/>
    </source>
</evidence>
<evidence type="ECO:0000313" key="11">
    <source>
        <dbReference type="Proteomes" id="UP001331691"/>
    </source>
</evidence>
<dbReference type="Pfam" id="PF02465">
    <property type="entry name" value="FliD_N"/>
    <property type="match status" value="1"/>
</dbReference>
<dbReference type="GO" id="GO:0005576">
    <property type="term" value="C:extracellular region"/>
    <property type="evidence" value="ECO:0007669"/>
    <property type="project" value="UniProtKB-SubCell"/>
</dbReference>
<comment type="subunit">
    <text evidence="2 7">Homopentamer.</text>
</comment>
<sequence>MSYTSRIQSLAQKMAYADISTQVDNLQTQSDELTAESNALDSLSSALTDFQSAVDALNSDTDGPLTFSASSSNDSATVSANSQAQAGTYTFYVEQLAQAEQQTFGMNDGTYSATGTFELTMGDSTMDIDLAAADEAGNGDGFIDGSELVSAINQSDDNPGVTAALVKTDGTTTIMLTADDTGAQSQFTINVSGHDNSGDTTSDTPTVNEVVGQDAIIHLGSADGPSVTNSSNTFDDVIPGVTMTFTEVTGADDSPTTFTIAEDTSGSQEKVQTFVDAYNTLVDTVDSLTTNGDGTDGSSGVFAGDAGLKSLTSRMDDIVHSYYDGSSIVDYGITLDSDGHLQIDSTQFSDEMKKNPDGLTSIFVGDDSMVAQMDDLMDSYLDSNTGIIEQRQENIDEQQDKISDRGDQLTETYNTNYERYLTEYTSTIVEVYTMKISMSAFM</sequence>
<reference evidence="10 11" key="1">
    <citation type="submission" date="2023-10" db="EMBL/GenBank/DDBJ databases">
        <title>Wastewater isolates of ESBL- and carbapenemase-producing Gram-negative bacteria from New Zealand.</title>
        <authorList>
            <person name="Straub C."/>
            <person name="Weaver L."/>
            <person name="Cornelius A."/>
            <person name="Mcgill E."/>
            <person name="Dyet K."/>
            <person name="White L."/>
            <person name="Pattis I."/>
        </authorList>
    </citation>
    <scope>NUCLEOTIDE SEQUENCE [LARGE SCALE GENOMIC DNA]</scope>
    <source>
        <strain evidence="10 11">ESBL09</strain>
    </source>
</reference>
<keyword evidence="5 7" id="KW-0975">Bacterial flagellum</keyword>
<evidence type="ECO:0000256" key="5">
    <source>
        <dbReference type="ARBA" id="ARBA00023143"/>
    </source>
</evidence>
<feature type="domain" description="Flagellar hook-associated protein 2 N-terminal" evidence="8">
    <location>
        <begin position="7"/>
        <end position="99"/>
    </location>
</feature>
<comment type="function">
    <text evidence="6">Required for the morphogenesis and for the elongation of the flagellar filament by facilitating polymerization of the flagellin monomers at the tip of growing filament. Forms a capping structure, which prevents flagellin subunits (transported through the central channel of the flagellum) from leaking out without polymerization at the distal end.</text>
</comment>
<evidence type="ECO:0000256" key="1">
    <source>
        <dbReference type="ARBA" id="ARBA00009764"/>
    </source>
</evidence>
<dbReference type="GO" id="GO:0071973">
    <property type="term" value="P:bacterial-type flagellum-dependent cell motility"/>
    <property type="evidence" value="ECO:0007669"/>
    <property type="project" value="TreeGrafter"/>
</dbReference>
<protein>
    <recommendedName>
        <fullName evidence="3 7">Flagellar hook-associated protein 2</fullName>
        <shortName evidence="7">HAP2</shortName>
    </recommendedName>
    <alternativeName>
        <fullName evidence="7">Flagellar cap protein</fullName>
    </alternativeName>
</protein>
<keyword evidence="11" id="KW-1185">Reference proteome</keyword>
<evidence type="ECO:0000256" key="2">
    <source>
        <dbReference type="ARBA" id="ARBA00011255"/>
    </source>
</evidence>
<dbReference type="InterPro" id="IPR010809">
    <property type="entry name" value="FliD_C"/>
</dbReference>
<dbReference type="PANTHER" id="PTHR30288:SF0">
    <property type="entry name" value="FLAGELLAR HOOK-ASSOCIATED PROTEIN 2"/>
    <property type="match status" value="1"/>
</dbReference>
<feature type="domain" description="Flagellar hook-associated protein 2 C-terminal" evidence="9">
    <location>
        <begin position="213"/>
        <end position="425"/>
    </location>
</feature>
<accession>A0AB35XA38</accession>
<evidence type="ECO:0000313" key="10">
    <source>
        <dbReference type="EMBL" id="MEE9655042.1"/>
    </source>
</evidence>
<dbReference type="Pfam" id="PF07195">
    <property type="entry name" value="FliD_C"/>
    <property type="match status" value="1"/>
</dbReference>
<evidence type="ECO:0000256" key="7">
    <source>
        <dbReference type="RuleBase" id="RU362066"/>
    </source>
</evidence>
<keyword evidence="10" id="KW-0969">Cilium</keyword>
<keyword evidence="4 7" id="KW-0175">Coiled coil</keyword>
<comment type="caution">
    <text evidence="10">The sequence shown here is derived from an EMBL/GenBank/DDBJ whole genome shotgun (WGS) entry which is preliminary data.</text>
</comment>
<dbReference type="EMBL" id="JAZKKV010000001">
    <property type="protein sequence ID" value="MEE9655042.1"/>
    <property type="molecule type" value="Genomic_DNA"/>
</dbReference>
<evidence type="ECO:0000259" key="9">
    <source>
        <dbReference type="Pfam" id="PF07195"/>
    </source>
</evidence>
<dbReference type="GO" id="GO:0009421">
    <property type="term" value="C:bacterial-type flagellum filament cap"/>
    <property type="evidence" value="ECO:0007669"/>
    <property type="project" value="InterPro"/>
</dbReference>
<dbReference type="GO" id="GO:0009424">
    <property type="term" value="C:bacterial-type flagellum hook"/>
    <property type="evidence" value="ECO:0007669"/>
    <property type="project" value="UniProtKB-UniRule"/>
</dbReference>
<comment type="similarity">
    <text evidence="1 7">Belongs to the FliD family.</text>
</comment>
<evidence type="ECO:0000256" key="4">
    <source>
        <dbReference type="ARBA" id="ARBA00023054"/>
    </source>
</evidence>
<dbReference type="InterPro" id="IPR040026">
    <property type="entry name" value="FliD"/>
</dbReference>
<dbReference type="GO" id="GO:0007155">
    <property type="term" value="P:cell adhesion"/>
    <property type="evidence" value="ECO:0007669"/>
    <property type="project" value="InterPro"/>
</dbReference>
<evidence type="ECO:0000256" key="3">
    <source>
        <dbReference type="ARBA" id="ARBA00016246"/>
    </source>
</evidence>
<dbReference type="AlphaFoldDB" id="A0AB35XA38"/>
<keyword evidence="7" id="KW-0964">Secreted</keyword>
<feature type="coiled-coil region" evidence="7">
    <location>
        <begin position="16"/>
        <end position="43"/>
    </location>
</feature>
<dbReference type="RefSeq" id="WP_315407015.1">
    <property type="nucleotide sequence ID" value="NZ_JAVLTS010000021.1"/>
</dbReference>
<organism evidence="10 11">
    <name type="scientific">Kluyvera ascorbata</name>
    <dbReference type="NCBI Taxonomy" id="51288"/>
    <lineage>
        <taxon>Bacteria</taxon>
        <taxon>Pseudomonadati</taxon>
        <taxon>Pseudomonadota</taxon>
        <taxon>Gammaproteobacteria</taxon>
        <taxon>Enterobacterales</taxon>
        <taxon>Enterobacteriaceae</taxon>
        <taxon>Kluyvera</taxon>
    </lineage>
</organism>
<evidence type="ECO:0000259" key="8">
    <source>
        <dbReference type="Pfam" id="PF02465"/>
    </source>
</evidence>
<keyword evidence="10" id="KW-0966">Cell projection</keyword>
<gene>
    <name evidence="10" type="primary">fliD</name>
    <name evidence="10" type="ORF">V4836_12930</name>
</gene>
<comment type="function">
    <text evidence="7">Required for morphogenesis and for the elongation of the flagellar filament by facilitating polymerization of the flagellin monomers at the tip of growing filament. Forms a capping structure, which prevents flagellin subunits (transported through the central channel of the flagellum) from leaking out without polymerization at the distal end.</text>
</comment>